<dbReference type="AlphaFoldDB" id="A0AAV4VAA5"/>
<proteinExistence type="predicted"/>
<reference evidence="1 2" key="1">
    <citation type="submission" date="2021-06" db="EMBL/GenBank/DDBJ databases">
        <title>Caerostris darwini draft genome.</title>
        <authorList>
            <person name="Kono N."/>
            <person name="Arakawa K."/>
        </authorList>
    </citation>
    <scope>NUCLEOTIDE SEQUENCE [LARGE SCALE GENOMIC DNA]</scope>
</reference>
<name>A0AAV4VAA5_9ARAC</name>
<dbReference type="EMBL" id="BPLQ01012679">
    <property type="protein sequence ID" value="GIY67046.1"/>
    <property type="molecule type" value="Genomic_DNA"/>
</dbReference>
<gene>
    <name evidence="1" type="ORF">CDAR_521311</name>
</gene>
<sequence>MIEKLQNTECFYSLVCSNAAIKHLRQDAEWIRDLLNGCLKANIHGAAQTVPRASLWPSYKMYITQGLFCKVRIFWQDKPRRLGDIFIFLSSFICKWRLSANVLPDEDFLPNGTQIWTKVILKLKRKFSQNTHSSWTIRFPSIDPGEASILEFWYRSRTLSLKPGDTAKQNQKTVSVPPERTKKAKQPLIHSFSPLRCLWRGKIIKRDICSMPRVTNCPSDQNHPDYVIAGLPDNGNKRA</sequence>
<accession>A0AAV4VAA5</accession>
<comment type="caution">
    <text evidence="1">The sequence shown here is derived from an EMBL/GenBank/DDBJ whole genome shotgun (WGS) entry which is preliminary data.</text>
</comment>
<evidence type="ECO:0000313" key="1">
    <source>
        <dbReference type="EMBL" id="GIY67046.1"/>
    </source>
</evidence>
<evidence type="ECO:0000313" key="2">
    <source>
        <dbReference type="Proteomes" id="UP001054837"/>
    </source>
</evidence>
<organism evidence="1 2">
    <name type="scientific">Caerostris darwini</name>
    <dbReference type="NCBI Taxonomy" id="1538125"/>
    <lineage>
        <taxon>Eukaryota</taxon>
        <taxon>Metazoa</taxon>
        <taxon>Ecdysozoa</taxon>
        <taxon>Arthropoda</taxon>
        <taxon>Chelicerata</taxon>
        <taxon>Arachnida</taxon>
        <taxon>Araneae</taxon>
        <taxon>Araneomorphae</taxon>
        <taxon>Entelegynae</taxon>
        <taxon>Araneoidea</taxon>
        <taxon>Araneidae</taxon>
        <taxon>Caerostris</taxon>
    </lineage>
</organism>
<dbReference type="Proteomes" id="UP001054837">
    <property type="component" value="Unassembled WGS sequence"/>
</dbReference>
<protein>
    <submittedName>
        <fullName evidence="1">Uncharacterized protein</fullName>
    </submittedName>
</protein>
<keyword evidence="2" id="KW-1185">Reference proteome</keyword>